<evidence type="ECO:0000256" key="1">
    <source>
        <dbReference type="SAM" id="MobiDB-lite"/>
    </source>
</evidence>
<name>A0A0B6YA08_9EUPU</name>
<feature type="compositionally biased region" description="Low complexity" evidence="1">
    <location>
        <begin position="148"/>
        <end position="158"/>
    </location>
</feature>
<sequence length="168" mass="19152">SKSRLSLDEDSLHWTPMVSKSFLSDEEEEADRQLSEMREVIESIVTERKEMIKEIKNSPMKDDARISSLCSPGTPEEDQTDKWPRRFGRKRFPSMTWGDPGVKRLRRGEASSEVESIKCPFEFEAEEDTKMLPPVQPLRPLCIERSPARASISSSPLSPISPSPFRPS</sequence>
<proteinExistence type="predicted"/>
<dbReference type="AlphaFoldDB" id="A0A0B6YA08"/>
<protein>
    <submittedName>
        <fullName evidence="2">Uncharacterized protein</fullName>
    </submittedName>
</protein>
<evidence type="ECO:0000313" key="2">
    <source>
        <dbReference type="EMBL" id="CEK53004.1"/>
    </source>
</evidence>
<feature type="compositionally biased region" description="Basic and acidic residues" evidence="1">
    <location>
        <begin position="56"/>
        <end position="65"/>
    </location>
</feature>
<organism evidence="2">
    <name type="scientific">Arion vulgaris</name>
    <dbReference type="NCBI Taxonomy" id="1028688"/>
    <lineage>
        <taxon>Eukaryota</taxon>
        <taxon>Metazoa</taxon>
        <taxon>Spiralia</taxon>
        <taxon>Lophotrochozoa</taxon>
        <taxon>Mollusca</taxon>
        <taxon>Gastropoda</taxon>
        <taxon>Heterobranchia</taxon>
        <taxon>Euthyneura</taxon>
        <taxon>Panpulmonata</taxon>
        <taxon>Eupulmonata</taxon>
        <taxon>Stylommatophora</taxon>
        <taxon>Helicina</taxon>
        <taxon>Arionoidea</taxon>
        <taxon>Arionidae</taxon>
        <taxon>Arion</taxon>
    </lineage>
</organism>
<accession>A0A0B6YA08</accession>
<feature type="region of interest" description="Disordered" evidence="1">
    <location>
        <begin position="56"/>
        <end position="111"/>
    </location>
</feature>
<dbReference type="EMBL" id="HACG01006139">
    <property type="protein sequence ID" value="CEK53004.1"/>
    <property type="molecule type" value="Transcribed_RNA"/>
</dbReference>
<feature type="compositionally biased region" description="Pro residues" evidence="1">
    <location>
        <begin position="159"/>
        <end position="168"/>
    </location>
</feature>
<feature type="region of interest" description="Disordered" evidence="1">
    <location>
        <begin position="146"/>
        <end position="168"/>
    </location>
</feature>
<feature type="non-terminal residue" evidence="2">
    <location>
        <position position="1"/>
    </location>
</feature>
<feature type="non-terminal residue" evidence="2">
    <location>
        <position position="168"/>
    </location>
</feature>
<reference evidence="2" key="1">
    <citation type="submission" date="2014-12" db="EMBL/GenBank/DDBJ databases">
        <title>Insight into the proteome of Arion vulgaris.</title>
        <authorList>
            <person name="Aradska J."/>
            <person name="Bulat T."/>
            <person name="Smidak R."/>
            <person name="Sarate P."/>
            <person name="Gangsoo J."/>
            <person name="Sialana F."/>
            <person name="Bilban M."/>
            <person name="Lubec G."/>
        </authorList>
    </citation>
    <scope>NUCLEOTIDE SEQUENCE</scope>
    <source>
        <tissue evidence="2">Skin</tissue>
    </source>
</reference>
<gene>
    <name evidence="2" type="primary">ORF18745</name>
</gene>